<evidence type="ECO:0000256" key="7">
    <source>
        <dbReference type="ARBA" id="ARBA00022967"/>
    </source>
</evidence>
<dbReference type="Gene3D" id="3.40.50.300">
    <property type="entry name" value="P-loop containing nucleotide triphosphate hydrolases"/>
    <property type="match status" value="2"/>
</dbReference>
<feature type="domain" description="ABC transporter" evidence="9">
    <location>
        <begin position="13"/>
        <end position="241"/>
    </location>
</feature>
<protein>
    <submittedName>
        <fullName evidence="10">Putative HMP/thiamine import ATP-binding protein YkoD</fullName>
    </submittedName>
</protein>
<keyword evidence="4" id="KW-1003">Cell membrane</keyword>
<keyword evidence="5" id="KW-0547">Nucleotide-binding</keyword>
<dbReference type="Proteomes" id="UP000656813">
    <property type="component" value="Unassembled WGS sequence"/>
</dbReference>
<dbReference type="InterPro" id="IPR015856">
    <property type="entry name" value="ABC_transpr_CbiO/EcfA_su"/>
</dbReference>
<dbReference type="InterPro" id="IPR003593">
    <property type="entry name" value="AAA+_ATPase"/>
</dbReference>
<evidence type="ECO:0000256" key="5">
    <source>
        <dbReference type="ARBA" id="ARBA00022741"/>
    </source>
</evidence>
<dbReference type="FunFam" id="3.40.50.300:FF:000224">
    <property type="entry name" value="Energy-coupling factor transporter ATP-binding protein EcfA"/>
    <property type="match status" value="1"/>
</dbReference>
<sequence length="536" mass="61135">MAMTQMMTKTPFLGCKDISLRFYDQKQPVLRHINLEISLGEKVLFLGPSGCGKSTLLSVLSGIIPNQIEADLNGEVFHPEHIGVMFQDPDAQFCMLHVDEEIAFSLENRSVPREQMDALIQKVKKVVGLEVPGDTAIYTLSGGMKQRLALACLLALEPQVLFFDEPTAQLDPVSRADIFKLLHAYSKTSQQTLVFIEHVLDGLIEWMDRVVLFNAHGQLLADGKPEDIVTHYAKALEEAGVWQPKLFPATWSEVVKEPQHPLSIKLEQEWQHLQHQQREFNQAPVLYELSHVSFQYGRNNVLSDLNFNIQQGEWVTIIGENGSGKSTLLKLLAHLEWPLKGTVLFHHKNLKKWSRKSFYKQAGYVFQNPEWQFVTNNVHDEIAFGGKRQQWEGQSLETAIDQLLKEFRLDHYRHQHPFTLSQGQKRRLSVATMLLFDQEVLLLDEPTFGQDARTTRDLLARLKERQNKGSTIIMVTHDMDLVSEMSDRVLLLNKGKLIYNGRPNALFSQEALCQQSAIVPPLPYQLKASRTLIQEG</sequence>
<dbReference type="GO" id="GO:0042626">
    <property type="term" value="F:ATPase-coupled transmembrane transporter activity"/>
    <property type="evidence" value="ECO:0007669"/>
    <property type="project" value="TreeGrafter"/>
</dbReference>
<evidence type="ECO:0000256" key="8">
    <source>
        <dbReference type="ARBA" id="ARBA00023136"/>
    </source>
</evidence>
<dbReference type="InterPro" id="IPR050095">
    <property type="entry name" value="ECF_ABC_transporter_ATP-bd"/>
</dbReference>
<dbReference type="CDD" id="cd03225">
    <property type="entry name" value="ABC_cobalt_CbiO_domain1"/>
    <property type="match status" value="2"/>
</dbReference>
<keyword evidence="8" id="KW-0472">Membrane</keyword>
<keyword evidence="6 10" id="KW-0067">ATP-binding</keyword>
<dbReference type="InterPro" id="IPR027417">
    <property type="entry name" value="P-loop_NTPase"/>
</dbReference>
<comment type="subcellular location">
    <subcellularLocation>
        <location evidence="1">Cell membrane</location>
        <topology evidence="1">Peripheral membrane protein</topology>
    </subcellularLocation>
</comment>
<evidence type="ECO:0000313" key="10">
    <source>
        <dbReference type="EMBL" id="GGH87441.1"/>
    </source>
</evidence>
<dbReference type="PANTHER" id="PTHR43553:SF19">
    <property type="entry name" value="HMP_THIAMINE IMPORT ATP-BINDING PROTEIN YKOD-RELATED"/>
    <property type="match status" value="1"/>
</dbReference>
<keyword evidence="3" id="KW-0813">Transport</keyword>
<dbReference type="GO" id="GO:0015087">
    <property type="term" value="F:cobalt ion transmembrane transporter activity"/>
    <property type="evidence" value="ECO:0007669"/>
    <property type="project" value="UniProtKB-ARBA"/>
</dbReference>
<comment type="similarity">
    <text evidence="2">Belongs to the ABC transporter superfamily.</text>
</comment>
<comment type="caution">
    <text evidence="10">The sequence shown here is derived from an EMBL/GenBank/DDBJ whole genome shotgun (WGS) entry which is preliminary data.</text>
</comment>
<dbReference type="GO" id="GO:0016887">
    <property type="term" value="F:ATP hydrolysis activity"/>
    <property type="evidence" value="ECO:0007669"/>
    <property type="project" value="InterPro"/>
</dbReference>
<dbReference type="InterPro" id="IPR017871">
    <property type="entry name" value="ABC_transporter-like_CS"/>
</dbReference>
<evidence type="ECO:0000259" key="9">
    <source>
        <dbReference type="PROSITE" id="PS50893"/>
    </source>
</evidence>
<dbReference type="InterPro" id="IPR003439">
    <property type="entry name" value="ABC_transporter-like_ATP-bd"/>
</dbReference>
<accession>A0A8J2ZYV4</accession>
<dbReference type="PANTHER" id="PTHR43553">
    <property type="entry name" value="HEAVY METAL TRANSPORTER"/>
    <property type="match status" value="1"/>
</dbReference>
<dbReference type="RefSeq" id="WP_229745650.1">
    <property type="nucleotide sequence ID" value="NZ_BMFV01000039.1"/>
</dbReference>
<name>A0A8J2ZYV4_9BACL</name>
<dbReference type="GO" id="GO:0005524">
    <property type="term" value="F:ATP binding"/>
    <property type="evidence" value="ECO:0007669"/>
    <property type="project" value="UniProtKB-KW"/>
</dbReference>
<evidence type="ECO:0000313" key="11">
    <source>
        <dbReference type="Proteomes" id="UP000656813"/>
    </source>
</evidence>
<dbReference type="SMART" id="SM00382">
    <property type="entry name" value="AAA"/>
    <property type="match status" value="2"/>
</dbReference>
<dbReference type="PROSITE" id="PS50893">
    <property type="entry name" value="ABC_TRANSPORTER_2"/>
    <property type="match status" value="2"/>
</dbReference>
<dbReference type="GO" id="GO:0043190">
    <property type="term" value="C:ATP-binding cassette (ABC) transporter complex"/>
    <property type="evidence" value="ECO:0007669"/>
    <property type="project" value="TreeGrafter"/>
</dbReference>
<evidence type="ECO:0000256" key="1">
    <source>
        <dbReference type="ARBA" id="ARBA00004202"/>
    </source>
</evidence>
<gene>
    <name evidence="10" type="primary">ykoD</name>
    <name evidence="10" type="ORF">GCM10007096_37470</name>
</gene>
<dbReference type="EMBL" id="BMFV01000039">
    <property type="protein sequence ID" value="GGH87441.1"/>
    <property type="molecule type" value="Genomic_DNA"/>
</dbReference>
<dbReference type="PROSITE" id="PS00211">
    <property type="entry name" value="ABC_TRANSPORTER_1"/>
    <property type="match status" value="2"/>
</dbReference>
<evidence type="ECO:0000256" key="2">
    <source>
        <dbReference type="ARBA" id="ARBA00005417"/>
    </source>
</evidence>
<proteinExistence type="inferred from homology"/>
<reference evidence="10" key="2">
    <citation type="submission" date="2020-09" db="EMBL/GenBank/DDBJ databases">
        <authorList>
            <person name="Sun Q."/>
            <person name="Zhou Y."/>
        </authorList>
    </citation>
    <scope>NUCLEOTIDE SEQUENCE</scope>
    <source>
        <strain evidence="10">CGMCC 1.12777</strain>
    </source>
</reference>
<evidence type="ECO:0000256" key="3">
    <source>
        <dbReference type="ARBA" id="ARBA00022448"/>
    </source>
</evidence>
<dbReference type="SUPFAM" id="SSF52540">
    <property type="entry name" value="P-loop containing nucleoside triphosphate hydrolases"/>
    <property type="match status" value="2"/>
</dbReference>
<reference evidence="10" key="1">
    <citation type="journal article" date="2014" name="Int. J. Syst. Evol. Microbiol.">
        <title>Complete genome sequence of Corynebacterium casei LMG S-19264T (=DSM 44701T), isolated from a smear-ripened cheese.</title>
        <authorList>
            <consortium name="US DOE Joint Genome Institute (JGI-PGF)"/>
            <person name="Walter F."/>
            <person name="Albersmeier A."/>
            <person name="Kalinowski J."/>
            <person name="Ruckert C."/>
        </authorList>
    </citation>
    <scope>NUCLEOTIDE SEQUENCE</scope>
    <source>
        <strain evidence="10">CGMCC 1.12777</strain>
    </source>
</reference>
<dbReference type="NCBIfam" id="NF010167">
    <property type="entry name" value="PRK13648.1"/>
    <property type="match status" value="2"/>
</dbReference>
<dbReference type="AlphaFoldDB" id="A0A8J2ZYV4"/>
<feature type="domain" description="ABC transporter" evidence="9">
    <location>
        <begin position="287"/>
        <end position="519"/>
    </location>
</feature>
<keyword evidence="7" id="KW-1278">Translocase</keyword>
<dbReference type="Pfam" id="PF00005">
    <property type="entry name" value="ABC_tran"/>
    <property type="match status" value="2"/>
</dbReference>
<evidence type="ECO:0000256" key="4">
    <source>
        <dbReference type="ARBA" id="ARBA00022475"/>
    </source>
</evidence>
<evidence type="ECO:0000256" key="6">
    <source>
        <dbReference type="ARBA" id="ARBA00022840"/>
    </source>
</evidence>
<organism evidence="10 11">
    <name type="scientific">Pullulanibacillus pueri</name>
    <dbReference type="NCBI Taxonomy" id="1437324"/>
    <lineage>
        <taxon>Bacteria</taxon>
        <taxon>Bacillati</taxon>
        <taxon>Bacillota</taxon>
        <taxon>Bacilli</taxon>
        <taxon>Bacillales</taxon>
        <taxon>Sporolactobacillaceae</taxon>
        <taxon>Pullulanibacillus</taxon>
    </lineage>
</organism>
<keyword evidence="11" id="KW-1185">Reference proteome</keyword>